<evidence type="ECO:0008006" key="4">
    <source>
        <dbReference type="Google" id="ProtNLM"/>
    </source>
</evidence>
<dbReference type="Proteomes" id="UP001262889">
    <property type="component" value="Unassembled WGS sequence"/>
</dbReference>
<dbReference type="PROSITE" id="PS51257">
    <property type="entry name" value="PROKAR_LIPOPROTEIN"/>
    <property type="match status" value="1"/>
</dbReference>
<dbReference type="EMBL" id="JAVRHQ010000001">
    <property type="protein sequence ID" value="MDT0641640.1"/>
    <property type="molecule type" value="Genomic_DNA"/>
</dbReference>
<gene>
    <name evidence="2" type="ORF">RM553_02235</name>
</gene>
<dbReference type="RefSeq" id="WP_311533344.1">
    <property type="nucleotide sequence ID" value="NZ_JAVRHQ010000001.1"/>
</dbReference>
<name>A0ABU3C5P3_9FLAO</name>
<sequence>MTISIYKKVFLITLLIISMSCLNDTHKQEPNPHQISQASSSTNGTTNLNISLLLDLSDRINPEKYPNPAMEYYQRDAAYIAAVSEAFQSHLSNKKIISINERIQLFFEPEPLNPEINSISKNLKFDLNKTNISNDVLSNLSQVYQTEPLKIYELAIQDDHYVGSDTWSFFKNKVKDYSIAEGHRNILVILTDGYMFHVDNRRTEGNKTTYLTPEYIRSVKLNSADWATKFKNDEYGFIPATENLENLEVLVLGINPDQKNEYEGELIKKYWADWFEKMGVKRYEIKNAELPSNMEKIIQDFILKA</sequence>
<organism evidence="2 3">
    <name type="scientific">Autumnicola tepida</name>
    <dbReference type="NCBI Taxonomy" id="3075595"/>
    <lineage>
        <taxon>Bacteria</taxon>
        <taxon>Pseudomonadati</taxon>
        <taxon>Bacteroidota</taxon>
        <taxon>Flavobacteriia</taxon>
        <taxon>Flavobacteriales</taxon>
        <taxon>Flavobacteriaceae</taxon>
        <taxon>Autumnicola</taxon>
    </lineage>
</organism>
<protein>
    <recommendedName>
        <fullName evidence="4">VWA domain-containing protein</fullName>
    </recommendedName>
</protein>
<comment type="caution">
    <text evidence="2">The sequence shown here is derived from an EMBL/GenBank/DDBJ whole genome shotgun (WGS) entry which is preliminary data.</text>
</comment>
<accession>A0ABU3C5P3</accession>
<feature type="signal peptide" evidence="1">
    <location>
        <begin position="1"/>
        <end position="23"/>
    </location>
</feature>
<reference evidence="2 3" key="1">
    <citation type="submission" date="2023-09" db="EMBL/GenBank/DDBJ databases">
        <authorList>
            <person name="Rey-Velasco X."/>
        </authorList>
    </citation>
    <scope>NUCLEOTIDE SEQUENCE [LARGE SCALE GENOMIC DNA]</scope>
    <source>
        <strain evidence="2 3">F363</strain>
    </source>
</reference>
<keyword evidence="3" id="KW-1185">Reference proteome</keyword>
<evidence type="ECO:0000313" key="3">
    <source>
        <dbReference type="Proteomes" id="UP001262889"/>
    </source>
</evidence>
<evidence type="ECO:0000256" key="1">
    <source>
        <dbReference type="SAM" id="SignalP"/>
    </source>
</evidence>
<feature type="chain" id="PRO_5047336906" description="VWA domain-containing protein" evidence="1">
    <location>
        <begin position="24"/>
        <end position="305"/>
    </location>
</feature>
<proteinExistence type="predicted"/>
<evidence type="ECO:0000313" key="2">
    <source>
        <dbReference type="EMBL" id="MDT0641640.1"/>
    </source>
</evidence>
<keyword evidence="1" id="KW-0732">Signal</keyword>